<sequence>MIELFVYYRFDIVGDAEGGGRYPDMPIKEAVASVIKYPILSSPFS</sequence>
<dbReference type="AlphaFoldDB" id="A0A9W5MYK3"/>
<organism evidence="1 2">
    <name type="scientific">Neisseria subflava NJ9703</name>
    <dbReference type="NCBI Taxonomy" id="546268"/>
    <lineage>
        <taxon>Bacteria</taxon>
        <taxon>Pseudomonadati</taxon>
        <taxon>Pseudomonadota</taxon>
        <taxon>Betaproteobacteria</taxon>
        <taxon>Neisseriales</taxon>
        <taxon>Neisseriaceae</taxon>
        <taxon>Neisseria</taxon>
    </lineage>
</organism>
<evidence type="ECO:0000313" key="1">
    <source>
        <dbReference type="EMBL" id="EFC51230.1"/>
    </source>
</evidence>
<dbReference type="EMBL" id="ACEO02000013">
    <property type="protein sequence ID" value="EFC51230.1"/>
    <property type="molecule type" value="Genomic_DNA"/>
</dbReference>
<gene>
    <name evidence="1" type="ORF">NEISUBOT_05402</name>
</gene>
<dbReference type="Proteomes" id="UP000004621">
    <property type="component" value="Unassembled WGS sequence"/>
</dbReference>
<evidence type="ECO:0000313" key="2">
    <source>
        <dbReference type="Proteomes" id="UP000004621"/>
    </source>
</evidence>
<protein>
    <submittedName>
        <fullName evidence="1">Uncharacterized protein</fullName>
    </submittedName>
</protein>
<proteinExistence type="predicted"/>
<comment type="caution">
    <text evidence="1">The sequence shown here is derived from an EMBL/GenBank/DDBJ whole genome shotgun (WGS) entry which is preliminary data.</text>
</comment>
<accession>A0A9W5MYK3</accession>
<name>A0A9W5MYK3_NEISU</name>
<reference evidence="1 2" key="1">
    <citation type="submission" date="2010-01" db="EMBL/GenBank/DDBJ databases">
        <authorList>
            <person name="Weinstock G."/>
            <person name="Sodergren E."/>
            <person name="Clifton S."/>
            <person name="Fulton L."/>
            <person name="Fulton B."/>
            <person name="Courtney L."/>
            <person name="Fronick C."/>
            <person name="Harrison M."/>
            <person name="Strong C."/>
            <person name="Farmer C."/>
            <person name="Delahaunty K."/>
            <person name="Markovic C."/>
            <person name="Hall O."/>
            <person name="Minx P."/>
            <person name="Tomlinson C."/>
            <person name="Mitreva M."/>
            <person name="Nelson J."/>
            <person name="Hou S."/>
            <person name="Wollam A."/>
            <person name="Pepin K.H."/>
            <person name="Johnson M."/>
            <person name="Bhonagiri V."/>
            <person name="Nash W.E."/>
            <person name="Warren W."/>
            <person name="Chinwalla A."/>
            <person name="Mardis E.R."/>
            <person name="Wilson R.K."/>
        </authorList>
    </citation>
    <scope>NUCLEOTIDE SEQUENCE [LARGE SCALE GENOMIC DNA]</scope>
    <source>
        <strain evidence="1 2">NJ9703</strain>
    </source>
</reference>